<feature type="region of interest" description="Disordered" evidence="7">
    <location>
        <begin position="159"/>
        <end position="178"/>
    </location>
</feature>
<dbReference type="InterPro" id="IPR029016">
    <property type="entry name" value="GAF-like_dom_sf"/>
</dbReference>
<evidence type="ECO:0000256" key="2">
    <source>
        <dbReference type="ARBA" id="ARBA00012438"/>
    </source>
</evidence>
<dbReference type="GO" id="GO:0000155">
    <property type="term" value="F:phosphorelay sensor kinase activity"/>
    <property type="evidence" value="ECO:0007669"/>
    <property type="project" value="InterPro"/>
</dbReference>
<dbReference type="PRINTS" id="PR00344">
    <property type="entry name" value="BCTRLSENSOR"/>
</dbReference>
<dbReference type="EC" id="2.7.13.3" evidence="2"/>
<evidence type="ECO:0000256" key="1">
    <source>
        <dbReference type="ARBA" id="ARBA00000085"/>
    </source>
</evidence>
<dbReference type="Pfam" id="PF00069">
    <property type="entry name" value="Pkinase"/>
    <property type="match status" value="1"/>
</dbReference>
<dbReference type="InterPro" id="IPR036097">
    <property type="entry name" value="HisK_dim/P_sf"/>
</dbReference>
<evidence type="ECO:0000259" key="9">
    <source>
        <dbReference type="PROSITE" id="PS50109"/>
    </source>
</evidence>
<dbReference type="Gene3D" id="3.40.50.300">
    <property type="entry name" value="P-loop containing nucleotide triphosphate hydrolases"/>
    <property type="match status" value="1"/>
</dbReference>
<dbReference type="SMART" id="SM00387">
    <property type="entry name" value="HATPase_c"/>
    <property type="match status" value="1"/>
</dbReference>
<keyword evidence="3" id="KW-0597">Phosphoprotein</keyword>
<sequence>MSQFTITEEIQPGLDTALYRGYRNSDHAPVSVKLLKRSHESPREAAKLRYEYMMIRDLGLPGVVTAYGLERHEGGLALVMEDLGEQPLHEVLEAERVDVGTALRIAASVAETLDALHRRHVIHKDLSPRNILVNMRTGTARLSDFSVATRLSQEIQRAESPDTLEGSLPYMSPEQTGRMNRTLDHRTDLYSLGVVMYEMLSGRLPFQSSDPMEMVHSHIARRPMPPHESSPEIPRVVSDIIMKLLAKAAEDRYQGAFGLAVDLRECLARRGANGTIEPFPLGRRDLSGELHIPQRLYGREAETRELLLAFDRVSQGGVELLLVAGFSGIGKSVLVNEVHKPIAAQGGAFISGKFDLLNRSVPYAPIANAFRDLIRSHLQGSAEQLSSLNARLLLALGPNAQLVIDLIPELSAILGPQPSVPELGPTESQNRFAIVFQGFLRIFATKERPLVLFLDDLQWADSASLRLLQAILANPENAYLLVLGAYRDNEVGPAHPLALTVEEIRKASAKLSEITLKPLAPSTVAQIIADTFVTDTDRVEPLAEIVFDKTQGNPFFMSQLLGALHRDKLVGFNAATGAWEWDLTRIQQADITDNVVVLMVGKIRKLAAGTQRILKLAACMGHQFELKTLSVIHEKTPAATAADLWEALREGFVVPLTAEYRFLHAPRGEDVEDQQELEALRISYKFLHDRVQQAAYSMIEEDRRQAVHLQIGRLLRRSRGDGGHDDDVFQIVHHTNLGAALITERGEQVYVARLNLAAGQRAKAATAFQTAVGCFRAGATLLGEAGWSDEYATTFELSAELAECAYLNGHHEEAEALFDVILRRARTTLERAQILNLRVVLYCMQIRYVQAMEVGRAALALLGIHVPEAEEECRAALEAELAQVRVNLRGRRIPELIDSPAMTDPEQLIALKILANLWGVAFIINPVLLALVCVMPANISLKHGHSEEAAFGYLTYGFVLATRGEYQPAHEFGQLALDLNEKYNNVSIKCRLHYMFALNVSFCKKSLRLSLEHARRAVRAGPESGDLNYLSYTLSNIIWTRISLGDELGALGEEIEKLLLLVRQTYNPASTANVTIGRQLVACLRGRTAGLHSLGDGALDEAAFVESIKAPELVSTLCWYAAAKLRLALLAEDHAAAIDMGIIADETIGGSAGLIFSVDMAFHLCLAILALPPAQASAERLQGLLARYRGKVFSYAEGCPENFQHKRLLIEAEEARAAGRRIEAMDLYDQSIQVASTNRFVHDEALAGELAARFYLGLGREKVAGVYMTEAHRCYRAWGASAKVAQLEGKYGALLAARPPSAPERLGLPAGPIAIDLMTVFKASQALSGEIDLERLLQKLLRITIENAGAERGYLLRDHAGDLLLEAEAEADGMKVTVCRPAAPVPPSAAPLTLLGHVRRERARVVLDDAAGEPRFADDDYIRLKRPKSVLCIPLLRQGALVGLLYLENNLTTGAFTPERASTLDLLASQAASSLENARLYAELSKENTERRRAEEALRELNAELELRIQQRTAQLQVANRELEAFSHSVSHDLRAPLRTIDGFSLALLEDHGDKLDEEARDLLMQVRWGSERMSELIDDMLRLSRVARAEMQREHVDMSALAGEVLAALRRSQPDRTVECLVAGGVTANGDAHLLKIALENLLGNAWKFTGKRTDARIEFGQVEGGHEDPRDGRATYFVRDNGAGFDMKYVAKLFGTFQRLHTEEEFPGTGVGLATVHRIVARHGGRVWAEGAVDRGATFYFTLPPGNPSARKAS</sequence>
<dbReference type="Proteomes" id="UP000238348">
    <property type="component" value="Chromosome"/>
</dbReference>
<comment type="catalytic activity">
    <reaction evidence="1">
        <text>ATP + protein L-histidine = ADP + protein N-phospho-L-histidine.</text>
        <dbReference type="EC" id="2.7.13.3"/>
    </reaction>
</comment>
<evidence type="ECO:0000256" key="4">
    <source>
        <dbReference type="ARBA" id="ARBA00022679"/>
    </source>
</evidence>
<evidence type="ECO:0000313" key="10">
    <source>
        <dbReference type="EMBL" id="AUX48818.1"/>
    </source>
</evidence>
<evidence type="ECO:0000256" key="6">
    <source>
        <dbReference type="SAM" id="Coils"/>
    </source>
</evidence>
<dbReference type="Pfam" id="PF00512">
    <property type="entry name" value="HisKA"/>
    <property type="match status" value="1"/>
</dbReference>
<dbReference type="Pfam" id="PF02518">
    <property type="entry name" value="HATPase_c"/>
    <property type="match status" value="1"/>
</dbReference>
<dbReference type="SUPFAM" id="SSF47384">
    <property type="entry name" value="Homodimeric domain of signal transducing histidine kinase"/>
    <property type="match status" value="1"/>
</dbReference>
<dbReference type="SUPFAM" id="SSF52540">
    <property type="entry name" value="P-loop containing nucleoside triphosphate hydrolases"/>
    <property type="match status" value="1"/>
</dbReference>
<dbReference type="SUPFAM" id="SSF56112">
    <property type="entry name" value="Protein kinase-like (PK-like)"/>
    <property type="match status" value="1"/>
</dbReference>
<name>A0A2L0FB34_SORCE</name>
<dbReference type="InterPro" id="IPR027417">
    <property type="entry name" value="P-loop_NTPase"/>
</dbReference>
<evidence type="ECO:0000256" key="7">
    <source>
        <dbReference type="SAM" id="MobiDB-lite"/>
    </source>
</evidence>
<feature type="domain" description="Histidine kinase" evidence="9">
    <location>
        <begin position="1529"/>
        <end position="1749"/>
    </location>
</feature>
<protein>
    <recommendedName>
        <fullName evidence="2">histidine kinase</fullName>
        <ecNumber evidence="2">2.7.13.3</ecNumber>
    </recommendedName>
</protein>
<feature type="coiled-coil region" evidence="6">
    <location>
        <begin position="1477"/>
        <end position="1522"/>
    </location>
</feature>
<dbReference type="InterPro" id="IPR008266">
    <property type="entry name" value="Tyr_kinase_AS"/>
</dbReference>
<dbReference type="PANTHER" id="PTHR43642">
    <property type="entry name" value="HYBRID SIGNAL TRANSDUCTION HISTIDINE KINASE G"/>
    <property type="match status" value="1"/>
</dbReference>
<dbReference type="InterPro" id="IPR003661">
    <property type="entry name" value="HisK_dim/P_dom"/>
</dbReference>
<proteinExistence type="predicted"/>
<dbReference type="Gene3D" id="1.10.510.10">
    <property type="entry name" value="Transferase(Phosphotransferase) domain 1"/>
    <property type="match status" value="1"/>
</dbReference>
<feature type="domain" description="Protein kinase" evidence="8">
    <location>
        <begin position="4"/>
        <end position="267"/>
    </location>
</feature>
<dbReference type="CDD" id="cd14014">
    <property type="entry name" value="STKc_PknB_like"/>
    <property type="match status" value="1"/>
</dbReference>
<dbReference type="PROSITE" id="PS50109">
    <property type="entry name" value="HIS_KIN"/>
    <property type="match status" value="1"/>
</dbReference>
<dbReference type="Gene3D" id="3.30.565.10">
    <property type="entry name" value="Histidine kinase-like ATPase, C-terminal domain"/>
    <property type="match status" value="1"/>
</dbReference>
<dbReference type="Gene3D" id="3.30.450.40">
    <property type="match status" value="1"/>
</dbReference>
<dbReference type="InterPro" id="IPR053159">
    <property type="entry name" value="Hybrid_Histidine_Kinase"/>
</dbReference>
<keyword evidence="5" id="KW-0418">Kinase</keyword>
<dbReference type="SUPFAM" id="SSF55874">
    <property type="entry name" value="ATPase domain of HSP90 chaperone/DNA topoisomerase II/histidine kinase"/>
    <property type="match status" value="1"/>
</dbReference>
<dbReference type="Gene3D" id="1.10.287.130">
    <property type="match status" value="1"/>
</dbReference>
<dbReference type="SMART" id="SM00388">
    <property type="entry name" value="HisKA"/>
    <property type="match status" value="1"/>
</dbReference>
<dbReference type="InterPro" id="IPR000719">
    <property type="entry name" value="Prot_kinase_dom"/>
</dbReference>
<dbReference type="InterPro" id="IPR003018">
    <property type="entry name" value="GAF"/>
</dbReference>
<gene>
    <name evidence="10" type="ORF">SOCE26_103590</name>
</gene>
<dbReference type="InterPro" id="IPR004358">
    <property type="entry name" value="Sig_transdc_His_kin-like_C"/>
</dbReference>
<dbReference type="SMART" id="SM00065">
    <property type="entry name" value="GAF"/>
    <property type="match status" value="1"/>
</dbReference>
<evidence type="ECO:0000313" key="11">
    <source>
        <dbReference type="Proteomes" id="UP000238348"/>
    </source>
</evidence>
<organism evidence="10 11">
    <name type="scientific">Sorangium cellulosum</name>
    <name type="common">Polyangium cellulosum</name>
    <dbReference type="NCBI Taxonomy" id="56"/>
    <lineage>
        <taxon>Bacteria</taxon>
        <taxon>Pseudomonadati</taxon>
        <taxon>Myxococcota</taxon>
        <taxon>Polyangia</taxon>
        <taxon>Polyangiales</taxon>
        <taxon>Polyangiaceae</taxon>
        <taxon>Sorangium</taxon>
    </lineage>
</organism>
<dbReference type="RefSeq" id="WP_104986617.1">
    <property type="nucleotide sequence ID" value="NZ_CP012673.1"/>
</dbReference>
<accession>A0A2L0FB34</accession>
<dbReference type="SUPFAM" id="SSF55781">
    <property type="entry name" value="GAF domain-like"/>
    <property type="match status" value="1"/>
</dbReference>
<dbReference type="EMBL" id="CP012673">
    <property type="protein sequence ID" value="AUX48818.1"/>
    <property type="molecule type" value="Genomic_DNA"/>
</dbReference>
<dbReference type="FunFam" id="1.10.287.130:FF:000070">
    <property type="entry name" value="Histidine kinase sensor protein"/>
    <property type="match status" value="1"/>
</dbReference>
<dbReference type="InterPro" id="IPR011009">
    <property type="entry name" value="Kinase-like_dom_sf"/>
</dbReference>
<dbReference type="CDD" id="cd00082">
    <property type="entry name" value="HisKA"/>
    <property type="match status" value="1"/>
</dbReference>
<evidence type="ECO:0000256" key="3">
    <source>
        <dbReference type="ARBA" id="ARBA00022553"/>
    </source>
</evidence>
<dbReference type="GO" id="GO:0005524">
    <property type="term" value="F:ATP binding"/>
    <property type="evidence" value="ECO:0007669"/>
    <property type="project" value="InterPro"/>
</dbReference>
<evidence type="ECO:0000259" key="8">
    <source>
        <dbReference type="PROSITE" id="PS50011"/>
    </source>
</evidence>
<dbReference type="InterPro" id="IPR003594">
    <property type="entry name" value="HATPase_dom"/>
</dbReference>
<dbReference type="OrthoDB" id="5521237at2"/>
<dbReference type="InterPro" id="IPR005467">
    <property type="entry name" value="His_kinase_dom"/>
</dbReference>
<dbReference type="PROSITE" id="PS00109">
    <property type="entry name" value="PROTEIN_KINASE_TYR"/>
    <property type="match status" value="1"/>
</dbReference>
<dbReference type="PANTHER" id="PTHR43642:SF1">
    <property type="entry name" value="HYBRID SIGNAL TRANSDUCTION HISTIDINE KINASE G"/>
    <property type="match status" value="1"/>
</dbReference>
<evidence type="ECO:0000256" key="5">
    <source>
        <dbReference type="ARBA" id="ARBA00022777"/>
    </source>
</evidence>
<reference evidence="10 11" key="1">
    <citation type="submission" date="2015-09" db="EMBL/GenBank/DDBJ databases">
        <title>Sorangium comparison.</title>
        <authorList>
            <person name="Zaburannyi N."/>
            <person name="Bunk B."/>
            <person name="Overmann J."/>
            <person name="Mueller R."/>
        </authorList>
    </citation>
    <scope>NUCLEOTIDE SEQUENCE [LARGE SCALE GENOMIC DNA]</scope>
    <source>
        <strain evidence="10 11">So ce26</strain>
    </source>
</reference>
<keyword evidence="6" id="KW-0175">Coiled coil</keyword>
<dbReference type="InterPro" id="IPR041664">
    <property type="entry name" value="AAA_16"/>
</dbReference>
<keyword evidence="4" id="KW-0808">Transferase</keyword>
<dbReference type="PROSITE" id="PS50011">
    <property type="entry name" value="PROTEIN_KINASE_DOM"/>
    <property type="match status" value="1"/>
</dbReference>
<dbReference type="Pfam" id="PF13191">
    <property type="entry name" value="AAA_16"/>
    <property type="match status" value="1"/>
</dbReference>
<dbReference type="InterPro" id="IPR036890">
    <property type="entry name" value="HATPase_C_sf"/>
</dbReference>
<dbReference type="FunFam" id="3.30.565.10:FF:000006">
    <property type="entry name" value="Sensor histidine kinase WalK"/>
    <property type="match status" value="1"/>
</dbReference>
<dbReference type="Pfam" id="PF01590">
    <property type="entry name" value="GAF"/>
    <property type="match status" value="1"/>
</dbReference>